<dbReference type="GeneID" id="16074432"/>
<feature type="compositionally biased region" description="Polar residues" evidence="1">
    <location>
        <begin position="97"/>
        <end position="111"/>
    </location>
</feature>
<reference evidence="3" key="1">
    <citation type="submission" date="2009-08" db="EMBL/GenBank/DDBJ databases">
        <title>Annotation of Salpingoeca rosetta.</title>
        <authorList>
            <consortium name="The Broad Institute Genome Sequencing Platform"/>
            <person name="Russ C."/>
            <person name="Cuomo C."/>
            <person name="Burger G."/>
            <person name="Gray M.W."/>
            <person name="Holland P.W.H."/>
            <person name="King N."/>
            <person name="Lang F.B.F."/>
            <person name="Roger A.J."/>
            <person name="Ruiz-Trillo I."/>
            <person name="Young S.K."/>
            <person name="Zeng Q."/>
            <person name="Gargeya S."/>
            <person name="Alvarado L."/>
            <person name="Berlin A."/>
            <person name="Chapman S.B."/>
            <person name="Chen Z."/>
            <person name="Freedman E."/>
            <person name="Gellesch M."/>
            <person name="Goldberg J."/>
            <person name="Griggs A."/>
            <person name="Gujja S."/>
            <person name="Heilman E."/>
            <person name="Heiman D."/>
            <person name="Howarth C."/>
            <person name="Mehta T."/>
            <person name="Neiman D."/>
            <person name="Pearson M."/>
            <person name="Roberts A."/>
            <person name="Saif S."/>
            <person name="Shea T."/>
            <person name="Shenoy N."/>
            <person name="Sisk P."/>
            <person name="Stolte C."/>
            <person name="Sykes S."/>
            <person name="White J."/>
            <person name="Yandava C."/>
            <person name="Haas B."/>
            <person name="Nusbaum C."/>
            <person name="Birren B."/>
        </authorList>
    </citation>
    <scope>NUCLEOTIDE SEQUENCE [LARGE SCALE GENOMIC DNA]</scope>
    <source>
        <strain evidence="3">ATCC 50818</strain>
    </source>
</reference>
<dbReference type="InParanoid" id="F2U9Z6"/>
<dbReference type="PANTHER" id="PTHR23153">
    <property type="entry name" value="UBX-RELATED"/>
    <property type="match status" value="1"/>
</dbReference>
<dbReference type="InterPro" id="IPR042774">
    <property type="entry name" value="UBXN6_PUB"/>
</dbReference>
<dbReference type="OrthoDB" id="49605at2759"/>
<sequence length="321" mass="35559">MDLFRRFKKDRKFKRAGEGHRLGVEGASQGQPASASSSSSSASTARNASASGRQQPREMSQAARAAQERMQRAQQTGRPNTSSAIKSEARRQVQAEAASSGTQPSTATPSRDQPAGQWKQEADRLQVQVVCPITGNLVRERDKTDHLRRELTQRLTEMPVPMAAKMVWTLNSREKRELAVKTICAYINNVLQHPDEPKYRRINKENKAFQARILGAEGALEFLKAVGFEEENGEEDGKTFLALPEGVSTDELTTAKDVISSDQTIICRLHRDVRVLKPPRGAAIAAAMRVDLPSDFYKLTVDDLRFTTKSLGIDSHFKGVI</sequence>
<dbReference type="InterPro" id="IPR018997">
    <property type="entry name" value="PUB_domain"/>
</dbReference>
<dbReference type="EMBL" id="GL832966">
    <property type="protein sequence ID" value="EGD73571.1"/>
    <property type="molecule type" value="Genomic_DNA"/>
</dbReference>
<dbReference type="KEGG" id="sre:PTSG_12287"/>
<feature type="domain" description="PUB" evidence="2">
    <location>
        <begin position="173"/>
        <end position="245"/>
    </location>
</feature>
<name>F2U9Z6_SALR5</name>
<dbReference type="PANTHER" id="PTHR23153:SF38">
    <property type="entry name" value="UBX DOMAIN-CONTAINING PROTEIN 6"/>
    <property type="match status" value="1"/>
</dbReference>
<dbReference type="Pfam" id="PF09409">
    <property type="entry name" value="PUB"/>
    <property type="match status" value="1"/>
</dbReference>
<dbReference type="Gene3D" id="1.20.58.2190">
    <property type="match status" value="1"/>
</dbReference>
<feature type="compositionally biased region" description="Polar residues" evidence="1">
    <location>
        <begin position="76"/>
        <end position="85"/>
    </location>
</feature>
<dbReference type="RefSeq" id="XP_004993853.1">
    <property type="nucleotide sequence ID" value="XM_004993796.1"/>
</dbReference>
<protein>
    <recommendedName>
        <fullName evidence="2">PUB domain-containing protein</fullName>
    </recommendedName>
</protein>
<dbReference type="FunCoup" id="F2U9Z6">
    <property type="interactions" value="897"/>
</dbReference>
<gene>
    <name evidence="3" type="ORF">PTSG_12287</name>
</gene>
<dbReference type="GO" id="GO:0005737">
    <property type="term" value="C:cytoplasm"/>
    <property type="evidence" value="ECO:0007669"/>
    <property type="project" value="TreeGrafter"/>
</dbReference>
<proteinExistence type="predicted"/>
<feature type="compositionally biased region" description="Basic residues" evidence="1">
    <location>
        <begin position="1"/>
        <end position="14"/>
    </location>
</feature>
<accession>F2U9Z6</accession>
<dbReference type="AlphaFoldDB" id="F2U9Z6"/>
<feature type="compositionally biased region" description="Low complexity" evidence="1">
    <location>
        <begin position="33"/>
        <end position="65"/>
    </location>
</feature>
<dbReference type="CDD" id="cd10460">
    <property type="entry name" value="PUB_UBXD1"/>
    <property type="match status" value="1"/>
</dbReference>
<dbReference type="eggNOG" id="KOG2699">
    <property type="taxonomic scope" value="Eukaryota"/>
</dbReference>
<evidence type="ECO:0000313" key="4">
    <source>
        <dbReference type="Proteomes" id="UP000007799"/>
    </source>
</evidence>
<evidence type="ECO:0000313" key="3">
    <source>
        <dbReference type="EMBL" id="EGD73571.1"/>
    </source>
</evidence>
<dbReference type="STRING" id="946362.F2U9Z6"/>
<evidence type="ECO:0000256" key="1">
    <source>
        <dbReference type="SAM" id="MobiDB-lite"/>
    </source>
</evidence>
<feature type="region of interest" description="Disordered" evidence="1">
    <location>
        <begin position="1"/>
        <end position="121"/>
    </location>
</feature>
<evidence type="ECO:0000259" key="2">
    <source>
        <dbReference type="Pfam" id="PF09409"/>
    </source>
</evidence>
<dbReference type="OMA" id="EKEWQPF"/>
<dbReference type="SMART" id="SM00580">
    <property type="entry name" value="PUG"/>
    <property type="match status" value="1"/>
</dbReference>
<keyword evidence="4" id="KW-1185">Reference proteome</keyword>
<dbReference type="SUPFAM" id="SSF143503">
    <property type="entry name" value="PUG domain-like"/>
    <property type="match status" value="1"/>
</dbReference>
<organism evidence="4">
    <name type="scientific">Salpingoeca rosetta (strain ATCC 50818 / BSB-021)</name>
    <dbReference type="NCBI Taxonomy" id="946362"/>
    <lineage>
        <taxon>Eukaryota</taxon>
        <taxon>Choanoflagellata</taxon>
        <taxon>Craspedida</taxon>
        <taxon>Salpingoecidae</taxon>
        <taxon>Salpingoeca</taxon>
    </lineage>
</organism>
<dbReference type="InterPro" id="IPR036339">
    <property type="entry name" value="PUB-like_dom_sf"/>
</dbReference>
<dbReference type="Proteomes" id="UP000007799">
    <property type="component" value="Unassembled WGS sequence"/>
</dbReference>